<evidence type="ECO:0000256" key="8">
    <source>
        <dbReference type="ARBA" id="ARBA00023180"/>
    </source>
</evidence>
<feature type="domain" description="Malectin" evidence="11">
    <location>
        <begin position="43"/>
        <end position="187"/>
    </location>
</feature>
<reference evidence="14" key="1">
    <citation type="submission" date="2017-02" db="UniProtKB">
        <authorList>
            <consortium name="WormBaseParasite"/>
        </authorList>
    </citation>
    <scope>IDENTIFICATION</scope>
</reference>
<dbReference type="InterPro" id="IPR039155">
    <property type="entry name" value="MLEC"/>
</dbReference>
<evidence type="ECO:0000256" key="9">
    <source>
        <dbReference type="ARBA" id="ARBA00023277"/>
    </source>
</evidence>
<evidence type="ECO:0000256" key="3">
    <source>
        <dbReference type="ARBA" id="ARBA00022692"/>
    </source>
</evidence>
<evidence type="ECO:0000256" key="2">
    <source>
        <dbReference type="ARBA" id="ARBA00009141"/>
    </source>
</evidence>
<keyword evidence="13" id="KW-1185">Reference proteome</keyword>
<evidence type="ECO:0000259" key="11">
    <source>
        <dbReference type="Pfam" id="PF11721"/>
    </source>
</evidence>
<feature type="transmembrane region" description="Helical" evidence="10">
    <location>
        <begin position="286"/>
        <end position="307"/>
    </location>
</feature>
<reference evidence="12 13" key="2">
    <citation type="submission" date="2018-11" db="EMBL/GenBank/DDBJ databases">
        <authorList>
            <consortium name="Pathogen Informatics"/>
        </authorList>
    </citation>
    <scope>NUCLEOTIDE SEQUENCE [LARGE SCALE GENOMIC DNA]</scope>
</reference>
<dbReference type="PANTHER" id="PTHR13460:SF0">
    <property type="entry name" value="MALECTIN"/>
    <property type="match status" value="1"/>
</dbReference>
<evidence type="ECO:0000256" key="1">
    <source>
        <dbReference type="ARBA" id="ARBA00004115"/>
    </source>
</evidence>
<dbReference type="PANTHER" id="PTHR13460">
    <property type="match status" value="1"/>
</dbReference>
<comment type="subcellular location">
    <subcellularLocation>
        <location evidence="1">Endoplasmic reticulum membrane</location>
        <topology evidence="1">Single-pass type I membrane protein</topology>
    </subcellularLocation>
</comment>
<dbReference type="STRING" id="42155.A0A0R3QLU6"/>
<dbReference type="GO" id="GO:0030246">
    <property type="term" value="F:carbohydrate binding"/>
    <property type="evidence" value="ECO:0007669"/>
    <property type="project" value="InterPro"/>
</dbReference>
<dbReference type="Gene3D" id="3.40.50.300">
    <property type="entry name" value="P-loop containing nucleotide triphosphate hydrolases"/>
    <property type="match status" value="1"/>
</dbReference>
<organism evidence="14">
    <name type="scientific">Brugia timori</name>
    <dbReference type="NCBI Taxonomy" id="42155"/>
    <lineage>
        <taxon>Eukaryota</taxon>
        <taxon>Metazoa</taxon>
        <taxon>Ecdysozoa</taxon>
        <taxon>Nematoda</taxon>
        <taxon>Chromadorea</taxon>
        <taxon>Rhabditida</taxon>
        <taxon>Spirurina</taxon>
        <taxon>Spiruromorpha</taxon>
        <taxon>Filarioidea</taxon>
        <taxon>Onchocercidae</taxon>
        <taxon>Brugia</taxon>
    </lineage>
</organism>
<evidence type="ECO:0000313" key="14">
    <source>
        <dbReference type="WBParaSite" id="BTMF_0000868001-mRNA-1"/>
    </source>
</evidence>
<dbReference type="InterPro" id="IPR021720">
    <property type="entry name" value="Malectin_dom"/>
</dbReference>
<keyword evidence="4" id="KW-0732">Signal</keyword>
<keyword evidence="3 10" id="KW-0812">Transmembrane</keyword>
<evidence type="ECO:0000313" key="13">
    <source>
        <dbReference type="Proteomes" id="UP000280834"/>
    </source>
</evidence>
<dbReference type="WBParaSite" id="BTMF_0000868001-mRNA-1">
    <property type="protein sequence ID" value="BTMF_0000868001-mRNA-1"/>
    <property type="gene ID" value="BTMF_0000868001"/>
</dbReference>
<dbReference type="AlphaFoldDB" id="A0A0R3QLU6"/>
<accession>A0A0R3QLU6</accession>
<dbReference type="GO" id="GO:0005789">
    <property type="term" value="C:endoplasmic reticulum membrane"/>
    <property type="evidence" value="ECO:0007669"/>
    <property type="project" value="UniProtKB-SubCell"/>
</dbReference>
<dbReference type="EMBL" id="UZAG01015689">
    <property type="protein sequence ID" value="VDO22537.1"/>
    <property type="molecule type" value="Genomic_DNA"/>
</dbReference>
<evidence type="ECO:0000256" key="5">
    <source>
        <dbReference type="ARBA" id="ARBA00022824"/>
    </source>
</evidence>
<protein>
    <submittedName>
        <fullName evidence="14">Malectin domain-containing protein</fullName>
    </submittedName>
</protein>
<feature type="transmembrane region" description="Helical" evidence="10">
    <location>
        <begin position="12"/>
        <end position="38"/>
    </location>
</feature>
<evidence type="ECO:0000256" key="7">
    <source>
        <dbReference type="ARBA" id="ARBA00023136"/>
    </source>
</evidence>
<keyword evidence="6 10" id="KW-1133">Transmembrane helix</keyword>
<name>A0A0R3QLU6_9BILA</name>
<evidence type="ECO:0000256" key="4">
    <source>
        <dbReference type="ARBA" id="ARBA00022729"/>
    </source>
</evidence>
<sequence>MISFNLINFQVLMKIIGIIQLLSITFVHFALTLANVFLGDNIYYAVNCGGLAHTDLNGVHYQADPLRVGIASDFGSRLTIMRVDPRDAILYQTERYHTEDFTYTVPLPKDDGEYTLVLKFCEVYFQSSQQKVFDVIFNDEIVIADLDIFKEAGGIGVAYDRLLTFRVENGFLLYGDRRDSSGYIKITLSKACFLFHFSFFCRYRSLKCSQWGPLDNPKINAFYIYRGPKTDIPFLRDILFDEEIEEEEEEDRFDEEANVKLRTEINRFEDEPVVEDPYAEQDTSHMFIPFLIAFACFFPVLFCLCYGRSICCQLPSLYTDKLTIITLPLISFMNDQMENIRSSGTQVACISGGTNLNE</sequence>
<evidence type="ECO:0000256" key="6">
    <source>
        <dbReference type="ARBA" id="ARBA00022989"/>
    </source>
</evidence>
<evidence type="ECO:0000313" key="12">
    <source>
        <dbReference type="EMBL" id="VDO22537.1"/>
    </source>
</evidence>
<evidence type="ECO:0000256" key="10">
    <source>
        <dbReference type="SAM" id="Phobius"/>
    </source>
</evidence>
<dbReference type="InterPro" id="IPR027417">
    <property type="entry name" value="P-loop_NTPase"/>
</dbReference>
<dbReference type="Gene3D" id="2.60.120.430">
    <property type="entry name" value="Galactose-binding lectin"/>
    <property type="match status" value="1"/>
</dbReference>
<gene>
    <name evidence="12" type="ORF">BTMF_LOCUS6731</name>
</gene>
<keyword evidence="5" id="KW-0256">Endoplasmic reticulum</keyword>
<keyword evidence="8" id="KW-0325">Glycoprotein</keyword>
<proteinExistence type="inferred from homology"/>
<dbReference type="Proteomes" id="UP000280834">
    <property type="component" value="Unassembled WGS sequence"/>
</dbReference>
<keyword evidence="9" id="KW-0119">Carbohydrate metabolism</keyword>
<comment type="similarity">
    <text evidence="2">Belongs to the malectin family.</text>
</comment>
<dbReference type="Pfam" id="PF11721">
    <property type="entry name" value="Malectin"/>
    <property type="match status" value="1"/>
</dbReference>
<keyword evidence="7 10" id="KW-0472">Membrane</keyword>